<feature type="region of interest" description="Disordered" evidence="1">
    <location>
        <begin position="1"/>
        <end position="53"/>
    </location>
</feature>
<dbReference type="EMBL" id="CM029037">
    <property type="protein sequence ID" value="KAG2658320.1"/>
    <property type="molecule type" value="Genomic_DNA"/>
</dbReference>
<proteinExistence type="predicted"/>
<organism evidence="2 3">
    <name type="scientific">Panicum virgatum</name>
    <name type="common">Blackwell switchgrass</name>
    <dbReference type="NCBI Taxonomy" id="38727"/>
    <lineage>
        <taxon>Eukaryota</taxon>
        <taxon>Viridiplantae</taxon>
        <taxon>Streptophyta</taxon>
        <taxon>Embryophyta</taxon>
        <taxon>Tracheophyta</taxon>
        <taxon>Spermatophyta</taxon>
        <taxon>Magnoliopsida</taxon>
        <taxon>Liliopsida</taxon>
        <taxon>Poales</taxon>
        <taxon>Poaceae</taxon>
        <taxon>PACMAD clade</taxon>
        <taxon>Panicoideae</taxon>
        <taxon>Panicodae</taxon>
        <taxon>Paniceae</taxon>
        <taxon>Panicinae</taxon>
        <taxon>Panicum</taxon>
        <taxon>Panicum sect. Hiantes</taxon>
    </lineage>
</organism>
<protein>
    <recommendedName>
        <fullName evidence="4">IBB domain-containing protein</fullName>
    </recommendedName>
</protein>
<sequence>MDPLKSNTKDTGLIENACQRRRERDRARAALMTDEEREKKNMKRREAYKRKQCHVHNKEKDTEFWLP</sequence>
<accession>A0A8T0XE47</accession>
<reference evidence="2" key="1">
    <citation type="submission" date="2020-05" db="EMBL/GenBank/DDBJ databases">
        <title>WGS assembly of Panicum virgatum.</title>
        <authorList>
            <person name="Lovell J.T."/>
            <person name="Jenkins J."/>
            <person name="Shu S."/>
            <person name="Juenger T.E."/>
            <person name="Schmutz J."/>
        </authorList>
    </citation>
    <scope>NUCLEOTIDE SEQUENCE</scope>
    <source>
        <strain evidence="2">AP13</strain>
    </source>
</reference>
<keyword evidence="3" id="KW-1185">Reference proteome</keyword>
<evidence type="ECO:0008006" key="4">
    <source>
        <dbReference type="Google" id="ProtNLM"/>
    </source>
</evidence>
<evidence type="ECO:0000313" key="2">
    <source>
        <dbReference type="EMBL" id="KAG2658320.1"/>
    </source>
</evidence>
<dbReference type="AlphaFoldDB" id="A0A8T0XE47"/>
<evidence type="ECO:0000256" key="1">
    <source>
        <dbReference type="SAM" id="MobiDB-lite"/>
    </source>
</evidence>
<gene>
    <name evidence="2" type="ORF">PVAP13_1KG247400</name>
</gene>
<feature type="compositionally biased region" description="Polar residues" evidence="1">
    <location>
        <begin position="1"/>
        <end position="10"/>
    </location>
</feature>
<name>A0A8T0XE47_PANVG</name>
<feature type="compositionally biased region" description="Basic residues" evidence="1">
    <location>
        <begin position="40"/>
        <end position="53"/>
    </location>
</feature>
<comment type="caution">
    <text evidence="2">The sequence shown here is derived from an EMBL/GenBank/DDBJ whole genome shotgun (WGS) entry which is preliminary data.</text>
</comment>
<evidence type="ECO:0000313" key="3">
    <source>
        <dbReference type="Proteomes" id="UP000823388"/>
    </source>
</evidence>
<feature type="compositionally biased region" description="Basic and acidic residues" evidence="1">
    <location>
        <begin position="18"/>
        <end position="39"/>
    </location>
</feature>
<dbReference type="Proteomes" id="UP000823388">
    <property type="component" value="Chromosome 1K"/>
</dbReference>